<comment type="subcellular location">
    <subcellularLocation>
        <location evidence="1">Membrane</location>
    </subcellularLocation>
</comment>
<organism evidence="8 10">
    <name type="scientific">Methylobacterium oxalidis</name>
    <dbReference type="NCBI Taxonomy" id="944322"/>
    <lineage>
        <taxon>Bacteria</taxon>
        <taxon>Pseudomonadati</taxon>
        <taxon>Pseudomonadota</taxon>
        <taxon>Alphaproteobacteria</taxon>
        <taxon>Hyphomicrobiales</taxon>
        <taxon>Methylobacteriaceae</taxon>
        <taxon>Methylobacterium</taxon>
    </lineage>
</organism>
<reference evidence="9" key="1">
    <citation type="journal article" date="2014" name="Int. J. Syst. Evol. Microbiol.">
        <title>Complete genome of a new Firmicutes species belonging to the dominant human colonic microbiota ('Ruminococcus bicirculans') reveals two chromosomes and a selective capacity to utilize plant glucans.</title>
        <authorList>
            <consortium name="NISC Comparative Sequencing Program"/>
            <person name="Wegmann U."/>
            <person name="Louis P."/>
            <person name="Goesmann A."/>
            <person name="Henrissat B."/>
            <person name="Duncan S.H."/>
            <person name="Flint H.J."/>
        </authorList>
    </citation>
    <scope>NUCLEOTIDE SEQUENCE</scope>
    <source>
        <strain evidence="9">NBRC 107715</strain>
    </source>
</reference>
<dbReference type="Pfam" id="PF04800">
    <property type="entry name" value="NDUS4"/>
    <property type="match status" value="1"/>
</dbReference>
<evidence type="ECO:0000256" key="6">
    <source>
        <dbReference type="ARBA" id="ARBA00023136"/>
    </source>
</evidence>
<dbReference type="Gene3D" id="3.30.160.190">
    <property type="entry name" value="atu1810 like domain"/>
    <property type="match status" value="1"/>
</dbReference>
<dbReference type="EMBL" id="BJZU01000193">
    <property type="protein sequence ID" value="GEP07843.1"/>
    <property type="molecule type" value="Genomic_DNA"/>
</dbReference>
<sequence>MNTESIGIGHNQLPPEPLVWHESWPADAVARIYRPCRGVDTAGPARNKKWVLQFERRTPATLDPLMGWTESDDPLAQILLTFDSLQEAIRYAEREGLTYRVEGAAPKADVVRQAQARKLADIRRRQAAEALYTTAKALSWQDPRYGVAPVRQRPDLDRALTNPASAFRSPQEVIADASLTGADKCEILRCWPWDAWLIETASGKGMPPGEESRLDEVEQALLALDSGGQKLPGQDFNLFFRFDHSGAAHLRARMMTVTLQRAACSTERARDAESMAPACRAATRPFLKTNRAGTPWTLNSAASCGSASTSTFRNRALGPNSFATRSNAGAIARQGPHHEAQKSTTTGMSLRSM</sequence>
<keyword evidence="4" id="KW-0809">Transit peptide</keyword>
<evidence type="ECO:0000256" key="7">
    <source>
        <dbReference type="SAM" id="MobiDB-lite"/>
    </source>
</evidence>
<dbReference type="GO" id="GO:0022900">
    <property type="term" value="P:electron transport chain"/>
    <property type="evidence" value="ECO:0007669"/>
    <property type="project" value="InterPro"/>
</dbReference>
<evidence type="ECO:0000256" key="2">
    <source>
        <dbReference type="ARBA" id="ARBA00022448"/>
    </source>
</evidence>
<evidence type="ECO:0000256" key="5">
    <source>
        <dbReference type="ARBA" id="ARBA00022982"/>
    </source>
</evidence>
<reference evidence="11" key="2">
    <citation type="journal article" date="2019" name="Int. J. Syst. Evol. Microbiol.">
        <title>The Global Catalogue of Microorganisms (GCM) 10K type strain sequencing project: providing services to taxonomists for standard genome sequencing and annotation.</title>
        <authorList>
            <consortium name="The Broad Institute Genomics Platform"/>
            <consortium name="The Broad Institute Genome Sequencing Center for Infectious Disease"/>
            <person name="Wu L."/>
            <person name="Ma J."/>
        </authorList>
    </citation>
    <scope>NUCLEOTIDE SEQUENCE [LARGE SCALE GENOMIC DNA]</scope>
    <source>
        <strain evidence="11">NBRC 107715</strain>
    </source>
</reference>
<keyword evidence="3" id="KW-0679">Respiratory chain</keyword>
<reference evidence="8 10" key="3">
    <citation type="submission" date="2019-07" db="EMBL/GenBank/DDBJ databases">
        <title>Whole genome shotgun sequence of Methylobacterium oxalidis NBRC 107715.</title>
        <authorList>
            <person name="Hosoyama A."/>
            <person name="Uohara A."/>
            <person name="Ohji S."/>
            <person name="Ichikawa N."/>
        </authorList>
    </citation>
    <scope>NUCLEOTIDE SEQUENCE [LARGE SCALE GENOMIC DNA]</scope>
    <source>
        <strain evidence="8 10">NBRC 107715</strain>
    </source>
</reference>
<evidence type="ECO:0000313" key="11">
    <source>
        <dbReference type="Proteomes" id="UP001156856"/>
    </source>
</evidence>
<accession>A0A512JD04</accession>
<feature type="region of interest" description="Disordered" evidence="7">
    <location>
        <begin position="330"/>
        <end position="353"/>
    </location>
</feature>
<evidence type="ECO:0000313" key="9">
    <source>
        <dbReference type="EMBL" id="GLS64883.1"/>
    </source>
</evidence>
<evidence type="ECO:0000256" key="3">
    <source>
        <dbReference type="ARBA" id="ARBA00022660"/>
    </source>
</evidence>
<evidence type="ECO:0000313" key="10">
    <source>
        <dbReference type="Proteomes" id="UP000321960"/>
    </source>
</evidence>
<keyword evidence="6" id="KW-0472">Membrane</keyword>
<keyword evidence="2" id="KW-0813">Transport</keyword>
<proteinExistence type="predicted"/>
<dbReference type="InterPro" id="IPR006885">
    <property type="entry name" value="NADH_UbQ_FeS_4_mit-like"/>
</dbReference>
<evidence type="ECO:0008006" key="12">
    <source>
        <dbReference type="Google" id="ProtNLM"/>
    </source>
</evidence>
<dbReference type="GO" id="GO:0016020">
    <property type="term" value="C:membrane"/>
    <property type="evidence" value="ECO:0007669"/>
    <property type="project" value="UniProtKB-SubCell"/>
</dbReference>
<reference evidence="9" key="4">
    <citation type="submission" date="2023-01" db="EMBL/GenBank/DDBJ databases">
        <title>Draft genome sequence of Methylobacterium oxalidis strain NBRC 107715.</title>
        <authorList>
            <person name="Sun Q."/>
            <person name="Mori K."/>
        </authorList>
    </citation>
    <scope>NUCLEOTIDE SEQUENCE</scope>
    <source>
        <strain evidence="9">NBRC 107715</strain>
    </source>
</reference>
<protein>
    <recommendedName>
        <fullName evidence="12">ETC complex I subunit</fullName>
    </recommendedName>
</protein>
<keyword evidence="11" id="KW-1185">Reference proteome</keyword>
<gene>
    <name evidence="9" type="ORF">GCM10007888_32640</name>
    <name evidence="8" type="ORF">MOX02_58810</name>
</gene>
<feature type="compositionally biased region" description="Polar residues" evidence="7">
    <location>
        <begin position="342"/>
        <end position="353"/>
    </location>
</feature>
<dbReference type="Proteomes" id="UP000321960">
    <property type="component" value="Unassembled WGS sequence"/>
</dbReference>
<comment type="caution">
    <text evidence="8">The sequence shown here is derived from an EMBL/GenBank/DDBJ whole genome shotgun (WGS) entry which is preliminary data.</text>
</comment>
<dbReference type="EMBL" id="BSPK01000055">
    <property type="protein sequence ID" value="GLS64883.1"/>
    <property type="molecule type" value="Genomic_DNA"/>
</dbReference>
<keyword evidence="5" id="KW-0249">Electron transport</keyword>
<evidence type="ECO:0000313" key="8">
    <source>
        <dbReference type="EMBL" id="GEP07843.1"/>
    </source>
</evidence>
<dbReference type="AlphaFoldDB" id="A0A512JD04"/>
<dbReference type="InterPro" id="IPR038532">
    <property type="entry name" value="NDUFS4-like_sf"/>
</dbReference>
<evidence type="ECO:0000256" key="4">
    <source>
        <dbReference type="ARBA" id="ARBA00022946"/>
    </source>
</evidence>
<evidence type="ECO:0000256" key="1">
    <source>
        <dbReference type="ARBA" id="ARBA00004370"/>
    </source>
</evidence>
<dbReference type="Proteomes" id="UP001156856">
    <property type="component" value="Unassembled WGS sequence"/>
</dbReference>
<name>A0A512JD04_9HYPH</name>